<dbReference type="Proteomes" id="UP000812966">
    <property type="component" value="Unassembled WGS sequence"/>
</dbReference>
<evidence type="ECO:0000256" key="4">
    <source>
        <dbReference type="RuleBase" id="RU000304"/>
    </source>
</evidence>
<feature type="domain" description="Protein kinase" evidence="6">
    <location>
        <begin position="32"/>
        <end position="403"/>
    </location>
</feature>
<comment type="similarity">
    <text evidence="4">Belongs to the protein kinase superfamily.</text>
</comment>
<evidence type="ECO:0000313" key="8">
    <source>
        <dbReference type="Proteomes" id="UP000812966"/>
    </source>
</evidence>
<reference evidence="7" key="1">
    <citation type="submission" date="2020-04" db="EMBL/GenBank/DDBJ databases">
        <title>Analysis of mating type loci in Filobasidium floriforme.</title>
        <authorList>
            <person name="Nowrousian M."/>
        </authorList>
    </citation>
    <scope>NUCLEOTIDE SEQUENCE</scope>
    <source>
        <strain evidence="7">CBS 6242</strain>
    </source>
</reference>
<feature type="region of interest" description="Disordered" evidence="5">
    <location>
        <begin position="191"/>
        <end position="233"/>
    </location>
</feature>
<dbReference type="AlphaFoldDB" id="A0A8K0JP58"/>
<dbReference type="InterPro" id="IPR017441">
    <property type="entry name" value="Protein_kinase_ATP_BS"/>
</dbReference>
<dbReference type="GO" id="GO:0005634">
    <property type="term" value="C:nucleus"/>
    <property type="evidence" value="ECO:0007669"/>
    <property type="project" value="TreeGrafter"/>
</dbReference>
<evidence type="ECO:0000256" key="3">
    <source>
        <dbReference type="PROSITE-ProRule" id="PRU10141"/>
    </source>
</evidence>
<sequence>MDNDQQDAAPEFSVAQKVLAEHPLDPGFLELYEIRDELGSGGFGFVCSAWSRVENVEVAVKFIYKNKLHQRAVVKDWHRRESAPGILHRDRGGASGYRLIPMEAAILQFVQHPGIVNFKGLFEDSTFFYLIQELHGSPWAKHATPEQVQYATFMGPHSAGAHVQTFAQSPSAMSLSSSTASFYSEASEMDASPSTSSFSDTSDPSTPNDPYRRGSAPNIGLGSPPSRPPMMQRRSSHDLFECIEANERFDENKARYIFKQVVDTVAYLHRNGVCHRDIKDENIVIDDKLQVKLIDFGSAVCYDARFEPPYYDRFFGTLNFASSEILQGYPYQAAPAEVWSLGVLLSILLTGVPPFETQRDAVYGRIRLKHTITRDALSLMQRCLHPNPHSRYTIEQVKRHRWFAREGASRLPLSLFGNNQRAEQAAELAADLRTDVVNGARPMLYKGGSS</sequence>
<evidence type="ECO:0000256" key="5">
    <source>
        <dbReference type="SAM" id="MobiDB-lite"/>
    </source>
</evidence>
<evidence type="ECO:0000313" key="7">
    <source>
        <dbReference type="EMBL" id="KAG7562552.1"/>
    </source>
</evidence>
<dbReference type="PROSITE" id="PS50011">
    <property type="entry name" value="PROTEIN_KINASE_DOM"/>
    <property type="match status" value="1"/>
</dbReference>
<dbReference type="InterPro" id="IPR008271">
    <property type="entry name" value="Ser/Thr_kinase_AS"/>
</dbReference>
<evidence type="ECO:0000259" key="6">
    <source>
        <dbReference type="PROSITE" id="PS50011"/>
    </source>
</evidence>
<dbReference type="SMART" id="SM00220">
    <property type="entry name" value="S_TKc"/>
    <property type="match status" value="1"/>
</dbReference>
<dbReference type="GO" id="GO:0035556">
    <property type="term" value="P:intracellular signal transduction"/>
    <property type="evidence" value="ECO:0007669"/>
    <property type="project" value="TreeGrafter"/>
</dbReference>
<dbReference type="GO" id="GO:0004674">
    <property type="term" value="F:protein serine/threonine kinase activity"/>
    <property type="evidence" value="ECO:0007669"/>
    <property type="project" value="UniProtKB-KW"/>
</dbReference>
<evidence type="ECO:0000256" key="2">
    <source>
        <dbReference type="ARBA" id="ARBA00022840"/>
    </source>
</evidence>
<keyword evidence="4" id="KW-0418">Kinase</keyword>
<dbReference type="EMBL" id="JABELV010000030">
    <property type="protein sequence ID" value="KAG7562552.1"/>
    <property type="molecule type" value="Genomic_DNA"/>
</dbReference>
<feature type="compositionally biased region" description="Low complexity" evidence="5">
    <location>
        <begin position="191"/>
        <end position="209"/>
    </location>
</feature>
<dbReference type="PROSITE" id="PS00107">
    <property type="entry name" value="PROTEIN_KINASE_ATP"/>
    <property type="match status" value="1"/>
</dbReference>
<keyword evidence="8" id="KW-1185">Reference proteome</keyword>
<dbReference type="SUPFAM" id="SSF56112">
    <property type="entry name" value="Protein kinase-like (PK-like)"/>
    <property type="match status" value="1"/>
</dbReference>
<organism evidence="7 8">
    <name type="scientific">Filobasidium floriforme</name>
    <dbReference type="NCBI Taxonomy" id="5210"/>
    <lineage>
        <taxon>Eukaryota</taxon>
        <taxon>Fungi</taxon>
        <taxon>Dikarya</taxon>
        <taxon>Basidiomycota</taxon>
        <taxon>Agaricomycotina</taxon>
        <taxon>Tremellomycetes</taxon>
        <taxon>Filobasidiales</taxon>
        <taxon>Filobasidiaceae</taxon>
        <taxon>Filobasidium</taxon>
    </lineage>
</organism>
<dbReference type="InterPro" id="IPR000719">
    <property type="entry name" value="Prot_kinase_dom"/>
</dbReference>
<dbReference type="Pfam" id="PF00069">
    <property type="entry name" value="Pkinase"/>
    <property type="match status" value="1"/>
</dbReference>
<dbReference type="InterPro" id="IPR011009">
    <property type="entry name" value="Kinase-like_dom_sf"/>
</dbReference>
<keyword evidence="2 3" id="KW-0067">ATP-binding</keyword>
<dbReference type="PROSITE" id="PS00108">
    <property type="entry name" value="PROTEIN_KINASE_ST"/>
    <property type="match status" value="1"/>
</dbReference>
<protein>
    <recommendedName>
        <fullName evidence="6">Protein kinase domain-containing protein</fullName>
    </recommendedName>
</protein>
<dbReference type="Gene3D" id="1.10.510.10">
    <property type="entry name" value="Transferase(Phosphotransferase) domain 1"/>
    <property type="match status" value="1"/>
</dbReference>
<dbReference type="GO" id="GO:0005524">
    <property type="term" value="F:ATP binding"/>
    <property type="evidence" value="ECO:0007669"/>
    <property type="project" value="UniProtKB-UniRule"/>
</dbReference>
<proteinExistence type="inferred from homology"/>
<dbReference type="GO" id="GO:0045719">
    <property type="term" value="P:negative regulation of glycogen biosynthetic process"/>
    <property type="evidence" value="ECO:0007669"/>
    <property type="project" value="TreeGrafter"/>
</dbReference>
<accession>A0A8K0JP58</accession>
<dbReference type="PANTHER" id="PTHR24346:SF72">
    <property type="entry name" value="CAMK PROTEIN KINASE"/>
    <property type="match status" value="1"/>
</dbReference>
<gene>
    <name evidence="7" type="ORF">FFLO_02026</name>
</gene>
<feature type="binding site" evidence="3">
    <location>
        <position position="61"/>
    </location>
    <ligand>
        <name>ATP</name>
        <dbReference type="ChEBI" id="CHEBI:30616"/>
    </ligand>
</feature>
<name>A0A8K0JP58_9TREE</name>
<keyword evidence="1 3" id="KW-0547">Nucleotide-binding</keyword>
<comment type="caution">
    <text evidence="7">The sequence shown here is derived from an EMBL/GenBank/DDBJ whole genome shotgun (WGS) entry which is preliminary data.</text>
</comment>
<dbReference type="GO" id="GO:0005829">
    <property type="term" value="C:cytosol"/>
    <property type="evidence" value="ECO:0007669"/>
    <property type="project" value="TreeGrafter"/>
</dbReference>
<keyword evidence="4" id="KW-0808">Transferase</keyword>
<dbReference type="PANTHER" id="PTHR24346">
    <property type="entry name" value="MAP/MICROTUBULE AFFINITY-REGULATING KINASE"/>
    <property type="match status" value="1"/>
</dbReference>
<evidence type="ECO:0000256" key="1">
    <source>
        <dbReference type="ARBA" id="ARBA00022741"/>
    </source>
</evidence>
<keyword evidence="4" id="KW-0723">Serine/threonine-protein kinase</keyword>
<dbReference type="Gene3D" id="3.30.200.20">
    <property type="entry name" value="Phosphorylase Kinase, domain 1"/>
    <property type="match status" value="1"/>
</dbReference>